<evidence type="ECO:0000313" key="2">
    <source>
        <dbReference type="EMBL" id="KIM44812.1"/>
    </source>
</evidence>
<proteinExistence type="predicted"/>
<feature type="transmembrane region" description="Helical" evidence="1">
    <location>
        <begin position="45"/>
        <end position="63"/>
    </location>
</feature>
<evidence type="ECO:0000313" key="3">
    <source>
        <dbReference type="Proteomes" id="UP000053424"/>
    </source>
</evidence>
<dbReference type="AlphaFoldDB" id="A0A0C2YUX2"/>
<reference evidence="3" key="2">
    <citation type="submission" date="2015-01" db="EMBL/GenBank/DDBJ databases">
        <title>Evolutionary Origins and Diversification of the Mycorrhizal Mutualists.</title>
        <authorList>
            <consortium name="DOE Joint Genome Institute"/>
            <consortium name="Mycorrhizal Genomics Consortium"/>
            <person name="Kohler A."/>
            <person name="Kuo A."/>
            <person name="Nagy L.G."/>
            <person name="Floudas D."/>
            <person name="Copeland A."/>
            <person name="Barry K.W."/>
            <person name="Cichocki N."/>
            <person name="Veneault-Fourrey C."/>
            <person name="LaButti K."/>
            <person name="Lindquist E.A."/>
            <person name="Lipzen A."/>
            <person name="Lundell T."/>
            <person name="Morin E."/>
            <person name="Murat C."/>
            <person name="Riley R."/>
            <person name="Ohm R."/>
            <person name="Sun H."/>
            <person name="Tunlid A."/>
            <person name="Henrissat B."/>
            <person name="Grigoriev I.V."/>
            <person name="Hibbett D.S."/>
            <person name="Martin F."/>
        </authorList>
    </citation>
    <scope>NUCLEOTIDE SEQUENCE [LARGE SCALE GENOMIC DNA]</scope>
    <source>
        <strain evidence="3">h7</strain>
    </source>
</reference>
<sequence length="188" mass="21058">TITEEEIADRSKGDYLSKTIVLFQMTWFIGQCIARGAYGLTVTELELVTVAFASLTGVTYYLWWDKPLDVHLVPLIPAGSVSIIFGAIHCIAWDFHFATWQERSLWRITAVLVSSLPISMLALAGLSYLLDHRNIDRGAIATFIVILVQIALYTIARIILLVLPFIALRSLPPGAYVQLNWISFLPHI</sequence>
<feature type="transmembrane region" description="Helical" evidence="1">
    <location>
        <begin position="140"/>
        <end position="163"/>
    </location>
</feature>
<dbReference type="HOGENOM" id="CLU_1444235_0_0_1"/>
<dbReference type="PANTHER" id="PTHR35043">
    <property type="entry name" value="TRANSCRIPTION FACTOR DOMAIN-CONTAINING PROTEIN"/>
    <property type="match status" value="1"/>
</dbReference>
<dbReference type="OrthoDB" id="3029001at2759"/>
<organism evidence="2 3">
    <name type="scientific">Hebeloma cylindrosporum</name>
    <dbReference type="NCBI Taxonomy" id="76867"/>
    <lineage>
        <taxon>Eukaryota</taxon>
        <taxon>Fungi</taxon>
        <taxon>Dikarya</taxon>
        <taxon>Basidiomycota</taxon>
        <taxon>Agaricomycotina</taxon>
        <taxon>Agaricomycetes</taxon>
        <taxon>Agaricomycetidae</taxon>
        <taxon>Agaricales</taxon>
        <taxon>Agaricineae</taxon>
        <taxon>Hymenogastraceae</taxon>
        <taxon>Hebeloma</taxon>
    </lineage>
</organism>
<keyword evidence="1" id="KW-1133">Transmembrane helix</keyword>
<name>A0A0C2YUX2_HEBCY</name>
<keyword evidence="1" id="KW-0812">Transmembrane</keyword>
<dbReference type="PANTHER" id="PTHR35043:SF8">
    <property type="entry name" value="DUF4220 DOMAIN-CONTAINING PROTEIN"/>
    <property type="match status" value="1"/>
</dbReference>
<dbReference type="EMBL" id="KN831773">
    <property type="protein sequence ID" value="KIM44812.1"/>
    <property type="molecule type" value="Genomic_DNA"/>
</dbReference>
<keyword evidence="1" id="KW-0472">Membrane</keyword>
<keyword evidence="3" id="KW-1185">Reference proteome</keyword>
<feature type="transmembrane region" description="Helical" evidence="1">
    <location>
        <begin position="105"/>
        <end position="128"/>
    </location>
</feature>
<gene>
    <name evidence="2" type="ORF">M413DRAFT_66772</name>
</gene>
<protein>
    <submittedName>
        <fullName evidence="2">Uncharacterized protein</fullName>
    </submittedName>
</protein>
<feature type="transmembrane region" description="Helical" evidence="1">
    <location>
        <begin position="75"/>
        <end position="93"/>
    </location>
</feature>
<dbReference type="Proteomes" id="UP000053424">
    <property type="component" value="Unassembled WGS sequence"/>
</dbReference>
<feature type="non-terminal residue" evidence="2">
    <location>
        <position position="1"/>
    </location>
</feature>
<reference evidence="2 3" key="1">
    <citation type="submission" date="2014-04" db="EMBL/GenBank/DDBJ databases">
        <authorList>
            <consortium name="DOE Joint Genome Institute"/>
            <person name="Kuo A."/>
            <person name="Gay G."/>
            <person name="Dore J."/>
            <person name="Kohler A."/>
            <person name="Nagy L.G."/>
            <person name="Floudas D."/>
            <person name="Copeland A."/>
            <person name="Barry K.W."/>
            <person name="Cichocki N."/>
            <person name="Veneault-Fourrey C."/>
            <person name="LaButti K."/>
            <person name="Lindquist E.A."/>
            <person name="Lipzen A."/>
            <person name="Lundell T."/>
            <person name="Morin E."/>
            <person name="Murat C."/>
            <person name="Sun H."/>
            <person name="Tunlid A."/>
            <person name="Henrissat B."/>
            <person name="Grigoriev I.V."/>
            <person name="Hibbett D.S."/>
            <person name="Martin F."/>
            <person name="Nordberg H.P."/>
            <person name="Cantor M.N."/>
            <person name="Hua S.X."/>
        </authorList>
    </citation>
    <scope>NUCLEOTIDE SEQUENCE [LARGE SCALE GENOMIC DNA]</scope>
    <source>
        <strain evidence="3">h7</strain>
    </source>
</reference>
<accession>A0A0C2YUX2</accession>
<evidence type="ECO:0000256" key="1">
    <source>
        <dbReference type="SAM" id="Phobius"/>
    </source>
</evidence>
<feature type="transmembrane region" description="Helical" evidence="1">
    <location>
        <begin position="20"/>
        <end position="38"/>
    </location>
</feature>